<reference evidence="11" key="1">
    <citation type="journal article" date="2021" name="Nat. Commun.">
        <title>Genetic determinants of endophytism in the Arabidopsis root mycobiome.</title>
        <authorList>
            <person name="Mesny F."/>
            <person name="Miyauchi S."/>
            <person name="Thiergart T."/>
            <person name="Pickel B."/>
            <person name="Atanasova L."/>
            <person name="Karlsson M."/>
            <person name="Huettel B."/>
            <person name="Barry K.W."/>
            <person name="Haridas S."/>
            <person name="Chen C."/>
            <person name="Bauer D."/>
            <person name="Andreopoulos W."/>
            <person name="Pangilinan J."/>
            <person name="LaButti K."/>
            <person name="Riley R."/>
            <person name="Lipzen A."/>
            <person name="Clum A."/>
            <person name="Drula E."/>
            <person name="Henrissat B."/>
            <person name="Kohler A."/>
            <person name="Grigoriev I.V."/>
            <person name="Martin F.M."/>
            <person name="Hacquard S."/>
        </authorList>
    </citation>
    <scope>NUCLEOTIDE SEQUENCE</scope>
    <source>
        <strain evidence="11">MPI-SDFR-AT-0073</strain>
    </source>
</reference>
<dbReference type="GeneID" id="70136413"/>
<dbReference type="GO" id="GO:0005634">
    <property type="term" value="C:nucleus"/>
    <property type="evidence" value="ECO:0007669"/>
    <property type="project" value="UniProtKB-SubCell"/>
</dbReference>
<dbReference type="EC" id="2.1.1.37" evidence="2"/>
<comment type="subcellular location">
    <subcellularLocation>
        <location evidence="1">Nucleus</location>
    </subcellularLocation>
</comment>
<keyword evidence="5 8" id="KW-0949">S-adenosyl-L-methionine</keyword>
<dbReference type="SMART" id="SM00439">
    <property type="entry name" value="BAH"/>
    <property type="match status" value="1"/>
</dbReference>
<sequence>MASTLQPSTQVGQLPRARWTKFGELALGANSTAPEEAREVGPRLNYSLLSISPSASDATPAGLDIQSKSESGPDPTFRPASTSDDFQVSTLVGNAFDTSNVETSLGMPASKTLVIELPQSTLINPRSLFSGFEPDAPTLKEAEAVSTLLQILKHQNHDLGDFIEFELSNFTIYIDSVLYPSELRPLQHLATRAASDKFFFDGILGVGDKKYFVKRVPFRELPIGNYCDVEEHSVGDQVWIRSEVNQNDEVYYKLGRPSPEYERFWVPFLWIANLTKHVVDYCFYLLKKRRRARLEDFRSDFAAYITSRHKRSPAFQQWYRAHHSHDFRAAIVANIGFIWKEAFGLPLPDRNIASWHDFWGEIKGNAYTPMIPASGPIPDGERMAEDSTTSDGGTKHKQKTTDKETVAKTIVTPYIYDLFSHMGLSAIMKPVTPTDTVHIDNLQQIRITSTRQQRFHQGSNRSRDDEDFLLKIEAGDLISTPPDHENTGTKWKRETSKHHDSDHVWYGMVQLVHISPQGRRSFDVIWMYQARDTPCALMKYPWSNELFLSDTCTCETARVEEEEVLGTHRVAWFGNPTSTISDNLFVRQTYLAGERCWVALDEDHLTCNHHNKIKHTGSERKYQLGDTVLVKLPKSDRLDALVVERIYKGNRKRWVRLRQLLRRNEMDSTKSYRPNELVYSDQLVEIEVDRIARRCLVRAFMPAEEIPCPYDRGGTGDVFYITHRTGKNGQLVPIEDPDCLDIRQGFQPSVTPSIGKLRGLDLFCGGGNFGRGIEDGGAVSMNWTNDISSNAIHSYMANCDRSICKPYLGSIDDLLEWALNGNVGVPKPGDVQFISGGSPCQGFSRLTKAEDQKTLKQYKNRSLVASFASFVDLYRPQYGLLENVGSMVKAQDKREDCFFSQIVCAIVGLGYQVRIVYAGAWTYGAPQMRSRVFLSFAAPGVKMPKAPRPTHCHPPGTMMGTLGKMSNGQPFGERVRLPTPFKFMSALEATEDLPDIRDAKVDYCIGFPDHRISIGCTPRIRGQMFQIPIQPYGMTFAKTFFGYEKDGIRVAGAISTADRDFFFPNPKEQRMQPGSKGWGRVHPHSLFRTVVTRCGPTDNRTGIVNHWHQPRPLTLLEVRRAQGFLDHEVITGTPSQQWHIVGNSVARQVALALGLTIREAWFGTLYDQPLPDSITKGAPGDFLGITENIPNSERLGQIFEIEGMLQGYHYPSSEIMNDPISTPETSVGDPLEGRLKSLGQKRVRLKRLKSLLAPRGMPVKKLLTFPTLTVTGCGV</sequence>
<dbReference type="PANTHER" id="PTHR10629">
    <property type="entry name" value="CYTOSINE-SPECIFIC METHYLTRANSFERASE"/>
    <property type="match status" value="1"/>
</dbReference>
<dbReference type="RefSeq" id="XP_045957463.1">
    <property type="nucleotide sequence ID" value="XM_046107522.1"/>
</dbReference>
<evidence type="ECO:0000256" key="1">
    <source>
        <dbReference type="ARBA" id="ARBA00004123"/>
    </source>
</evidence>
<dbReference type="PROSITE" id="PS51038">
    <property type="entry name" value="BAH"/>
    <property type="match status" value="1"/>
</dbReference>
<feature type="domain" description="BAH" evidence="10">
    <location>
        <begin position="620"/>
        <end position="736"/>
    </location>
</feature>
<dbReference type="InterPro" id="IPR029063">
    <property type="entry name" value="SAM-dependent_MTases_sf"/>
</dbReference>
<dbReference type="InterPro" id="IPR050390">
    <property type="entry name" value="C5-Methyltransferase"/>
</dbReference>
<dbReference type="InterPro" id="IPR001025">
    <property type="entry name" value="BAH_dom"/>
</dbReference>
<keyword evidence="12" id="KW-1185">Reference proteome</keyword>
<dbReference type="Gene3D" id="2.30.30.490">
    <property type="match status" value="2"/>
</dbReference>
<protein>
    <recommendedName>
        <fullName evidence="2">DNA (cytosine-5-)-methyltransferase</fullName>
        <ecNumber evidence="2">2.1.1.37</ecNumber>
    </recommendedName>
</protein>
<dbReference type="PANTHER" id="PTHR10629:SF54">
    <property type="entry name" value="DNA METHYLTRANSFERASE DIM-2"/>
    <property type="match status" value="1"/>
</dbReference>
<evidence type="ECO:0000256" key="3">
    <source>
        <dbReference type="ARBA" id="ARBA00022603"/>
    </source>
</evidence>
<dbReference type="InterPro" id="IPR057215">
    <property type="entry name" value="DUF7893"/>
</dbReference>
<dbReference type="Pfam" id="PF01426">
    <property type="entry name" value="BAH"/>
    <property type="match status" value="1"/>
</dbReference>
<dbReference type="Gene3D" id="3.40.50.150">
    <property type="entry name" value="Vaccinia Virus protein VP39"/>
    <property type="match status" value="1"/>
</dbReference>
<organism evidence="11 12">
    <name type="scientific">Truncatella angustata</name>
    <dbReference type="NCBI Taxonomy" id="152316"/>
    <lineage>
        <taxon>Eukaryota</taxon>
        <taxon>Fungi</taxon>
        <taxon>Dikarya</taxon>
        <taxon>Ascomycota</taxon>
        <taxon>Pezizomycotina</taxon>
        <taxon>Sordariomycetes</taxon>
        <taxon>Xylariomycetidae</taxon>
        <taxon>Amphisphaeriales</taxon>
        <taxon>Sporocadaceae</taxon>
        <taxon>Truncatella</taxon>
    </lineage>
</organism>
<dbReference type="CDD" id="cd04370">
    <property type="entry name" value="BAH"/>
    <property type="match status" value="1"/>
</dbReference>
<evidence type="ECO:0000256" key="4">
    <source>
        <dbReference type="ARBA" id="ARBA00022679"/>
    </source>
</evidence>
<evidence type="ECO:0000256" key="9">
    <source>
        <dbReference type="SAM" id="MobiDB-lite"/>
    </source>
</evidence>
<keyword evidence="4 8" id="KW-0808">Transferase</keyword>
<dbReference type="Gene3D" id="3.90.120.10">
    <property type="entry name" value="DNA Methylase, subunit A, domain 2"/>
    <property type="match status" value="1"/>
</dbReference>
<keyword evidence="3 8" id="KW-0489">Methyltransferase</keyword>
<accession>A0A9P8UJ86</accession>
<dbReference type="OrthoDB" id="5376140at2759"/>
<comment type="caution">
    <text evidence="11">The sequence shown here is derived from an EMBL/GenBank/DDBJ whole genome shotgun (WGS) entry which is preliminary data.</text>
</comment>
<gene>
    <name evidence="11" type="ORF">BKA67DRAFT_659825</name>
</gene>
<dbReference type="Pfam" id="PF25423">
    <property type="entry name" value="DUF7893"/>
    <property type="match status" value="1"/>
</dbReference>
<comment type="similarity">
    <text evidence="8">Belongs to the class I-like SAM-binding methyltransferase superfamily. C5-methyltransferase family.</text>
</comment>
<name>A0A9P8UJ86_9PEZI</name>
<evidence type="ECO:0000256" key="5">
    <source>
        <dbReference type="ARBA" id="ARBA00022691"/>
    </source>
</evidence>
<evidence type="ECO:0000313" key="12">
    <source>
        <dbReference type="Proteomes" id="UP000758603"/>
    </source>
</evidence>
<dbReference type="SUPFAM" id="SSF53335">
    <property type="entry name" value="S-adenosyl-L-methionine-dependent methyltransferases"/>
    <property type="match status" value="1"/>
</dbReference>
<dbReference type="InterPro" id="IPR043151">
    <property type="entry name" value="BAH_sf"/>
</dbReference>
<evidence type="ECO:0000256" key="7">
    <source>
        <dbReference type="ARBA" id="ARBA00023242"/>
    </source>
</evidence>
<keyword evidence="6" id="KW-0238">DNA-binding</keyword>
<evidence type="ECO:0000313" key="11">
    <source>
        <dbReference type="EMBL" id="KAH6653186.1"/>
    </source>
</evidence>
<dbReference type="AlphaFoldDB" id="A0A9P8UJ86"/>
<dbReference type="Pfam" id="PF00145">
    <property type="entry name" value="DNA_methylase"/>
    <property type="match status" value="1"/>
</dbReference>
<feature type="active site" evidence="8">
    <location>
        <position position="840"/>
    </location>
</feature>
<evidence type="ECO:0000259" key="10">
    <source>
        <dbReference type="PROSITE" id="PS51038"/>
    </source>
</evidence>
<dbReference type="GO" id="GO:0032259">
    <property type="term" value="P:methylation"/>
    <property type="evidence" value="ECO:0007669"/>
    <property type="project" value="UniProtKB-KW"/>
</dbReference>
<feature type="compositionally biased region" description="Basic and acidic residues" evidence="9">
    <location>
        <begin position="482"/>
        <end position="495"/>
    </location>
</feature>
<dbReference type="EMBL" id="JAGPXC010000005">
    <property type="protein sequence ID" value="KAH6653186.1"/>
    <property type="molecule type" value="Genomic_DNA"/>
</dbReference>
<dbReference type="PROSITE" id="PS51679">
    <property type="entry name" value="SAM_MT_C5"/>
    <property type="match status" value="1"/>
</dbReference>
<evidence type="ECO:0000256" key="2">
    <source>
        <dbReference type="ARBA" id="ARBA00011975"/>
    </source>
</evidence>
<feature type="region of interest" description="Disordered" evidence="9">
    <location>
        <begin position="373"/>
        <end position="401"/>
    </location>
</feature>
<keyword evidence="7" id="KW-0539">Nucleus</keyword>
<evidence type="ECO:0000256" key="6">
    <source>
        <dbReference type="ARBA" id="ARBA00023125"/>
    </source>
</evidence>
<dbReference type="GO" id="GO:0003677">
    <property type="term" value="F:DNA binding"/>
    <property type="evidence" value="ECO:0007669"/>
    <property type="project" value="UniProtKB-KW"/>
</dbReference>
<feature type="region of interest" description="Disordered" evidence="9">
    <location>
        <begin position="55"/>
        <end position="84"/>
    </location>
</feature>
<dbReference type="PRINTS" id="PR00105">
    <property type="entry name" value="C5METTRFRASE"/>
</dbReference>
<dbReference type="InterPro" id="IPR001525">
    <property type="entry name" value="C5_MeTfrase"/>
</dbReference>
<dbReference type="GO" id="GO:0003886">
    <property type="term" value="F:DNA (cytosine-5-)-methyltransferase activity"/>
    <property type="evidence" value="ECO:0007669"/>
    <property type="project" value="UniProtKB-EC"/>
</dbReference>
<feature type="region of interest" description="Disordered" evidence="9">
    <location>
        <begin position="474"/>
        <end position="495"/>
    </location>
</feature>
<evidence type="ECO:0000256" key="8">
    <source>
        <dbReference type="PROSITE-ProRule" id="PRU01016"/>
    </source>
</evidence>
<dbReference type="Proteomes" id="UP000758603">
    <property type="component" value="Unassembled WGS sequence"/>
</dbReference>
<proteinExistence type="inferred from homology"/>
<dbReference type="GO" id="GO:0044027">
    <property type="term" value="P:negative regulation of gene expression via chromosomal CpG island methylation"/>
    <property type="evidence" value="ECO:0007669"/>
    <property type="project" value="TreeGrafter"/>
</dbReference>
<dbReference type="GO" id="GO:0003682">
    <property type="term" value="F:chromatin binding"/>
    <property type="evidence" value="ECO:0007669"/>
    <property type="project" value="InterPro"/>
</dbReference>